<evidence type="ECO:0000256" key="1">
    <source>
        <dbReference type="ARBA" id="ARBA00023239"/>
    </source>
</evidence>
<dbReference type="Pfam" id="PF04909">
    <property type="entry name" value="Amidohydro_2"/>
    <property type="match status" value="1"/>
</dbReference>
<dbReference type="GO" id="GO:0019748">
    <property type="term" value="P:secondary metabolic process"/>
    <property type="evidence" value="ECO:0007669"/>
    <property type="project" value="TreeGrafter"/>
</dbReference>
<name>A0A381NFV5_9ZZZZ</name>
<dbReference type="PANTHER" id="PTHR21240">
    <property type="entry name" value="2-AMINO-3-CARBOXYLMUCONATE-6-SEMIALDEHYDE DECARBOXYLASE"/>
    <property type="match status" value="1"/>
</dbReference>
<feature type="domain" description="Amidohydrolase-related" evidence="2">
    <location>
        <begin position="45"/>
        <end position="365"/>
    </location>
</feature>
<dbReference type="GO" id="GO:0016831">
    <property type="term" value="F:carboxy-lyase activity"/>
    <property type="evidence" value="ECO:0007669"/>
    <property type="project" value="InterPro"/>
</dbReference>
<proteinExistence type="predicted"/>
<gene>
    <name evidence="3" type="ORF">METZ01_LOCUS6334</name>
</gene>
<evidence type="ECO:0000259" key="2">
    <source>
        <dbReference type="Pfam" id="PF04909"/>
    </source>
</evidence>
<dbReference type="GO" id="GO:0016787">
    <property type="term" value="F:hydrolase activity"/>
    <property type="evidence" value="ECO:0007669"/>
    <property type="project" value="InterPro"/>
</dbReference>
<dbReference type="AlphaFoldDB" id="A0A381NFV5"/>
<dbReference type="InterPro" id="IPR032466">
    <property type="entry name" value="Metal_Hydrolase"/>
</dbReference>
<organism evidence="3">
    <name type="scientific">marine metagenome</name>
    <dbReference type="NCBI Taxonomy" id="408172"/>
    <lineage>
        <taxon>unclassified sequences</taxon>
        <taxon>metagenomes</taxon>
        <taxon>ecological metagenomes</taxon>
    </lineage>
</organism>
<accession>A0A381NFV5</accession>
<dbReference type="GO" id="GO:0005737">
    <property type="term" value="C:cytoplasm"/>
    <property type="evidence" value="ECO:0007669"/>
    <property type="project" value="TreeGrafter"/>
</dbReference>
<protein>
    <recommendedName>
        <fullName evidence="2">Amidohydrolase-related domain-containing protein</fullName>
    </recommendedName>
</protein>
<dbReference type="InterPro" id="IPR006680">
    <property type="entry name" value="Amidohydro-rel"/>
</dbReference>
<dbReference type="SUPFAM" id="SSF51556">
    <property type="entry name" value="Metallo-dependent hydrolases"/>
    <property type="match status" value="1"/>
</dbReference>
<dbReference type="InterPro" id="IPR032465">
    <property type="entry name" value="ACMSD"/>
</dbReference>
<keyword evidence="1" id="KW-0456">Lyase</keyword>
<dbReference type="PANTHER" id="PTHR21240:SF28">
    <property type="entry name" value="ISO-OROTATE DECARBOXYLASE (EUROFUNG)"/>
    <property type="match status" value="1"/>
</dbReference>
<dbReference type="EMBL" id="UINC01000333">
    <property type="protein sequence ID" value="SUZ53480.1"/>
    <property type="molecule type" value="Genomic_DNA"/>
</dbReference>
<reference evidence="3" key="1">
    <citation type="submission" date="2018-05" db="EMBL/GenBank/DDBJ databases">
        <authorList>
            <person name="Lanie J.A."/>
            <person name="Ng W.-L."/>
            <person name="Kazmierczak K.M."/>
            <person name="Andrzejewski T.M."/>
            <person name="Davidsen T.M."/>
            <person name="Wayne K.J."/>
            <person name="Tettelin H."/>
            <person name="Glass J.I."/>
            <person name="Rusch D."/>
            <person name="Podicherti R."/>
            <person name="Tsui H.-C.T."/>
            <person name="Winkler M.E."/>
        </authorList>
    </citation>
    <scope>NUCLEOTIDE SEQUENCE</scope>
</reference>
<evidence type="ECO:0000313" key="3">
    <source>
        <dbReference type="EMBL" id="SUZ53480.1"/>
    </source>
</evidence>
<dbReference type="Gene3D" id="3.20.20.140">
    <property type="entry name" value="Metal-dependent hydrolases"/>
    <property type="match status" value="1"/>
</dbReference>
<sequence length="367" mass="40673">MQSLALNCKPALLERNSNLWPEKRADLIASNSLELSCLERLMILDFHNHYFPPEYLDALSKGGSHFRVTTDRDGNPVLHSPGDYNVIVPGHRDLNVRERVLDEAEIQMQVITFTAPGTSIETPERAVELCQIVNNAFASACRARTDRFTSLGTLPMNAPEAAAEEAERVVGELGLPGVMLLSNASGVPLHEKHFWPVYERLNEAEAVIYIHPTYPVGVEVMESFMLMPMVGFLMDTTLAAAGLIYSGVVEQFPKITWVLAHLGGAVPYLAERFDRGFEAYPECREYCSVLPSEQLRGFYYDTVNFDDACLRLAIEFAGVDHLVAGSDYPHMIGSLDKMISSVTTLDLSEGEKDKIFGENAARILSLG</sequence>